<name>A0A6I1MM83_9CLOT</name>
<evidence type="ECO:0000313" key="17">
    <source>
        <dbReference type="Proteomes" id="UP000430345"/>
    </source>
</evidence>
<comment type="catalytic activity">
    <reaction evidence="12 14">
        <text>2 cob(II)yrinate a,c diamide + reduced [electron-transfer flavoprotein] + 2 ATP = 2 adenosylcob(III)yrinate a,c-diamide + 2 triphosphate + oxidized [electron-transfer flavoprotein] + 3 H(+)</text>
        <dbReference type="Rhea" id="RHEA:11528"/>
        <dbReference type="Rhea" id="RHEA-COMP:10685"/>
        <dbReference type="Rhea" id="RHEA-COMP:10686"/>
        <dbReference type="ChEBI" id="CHEBI:15378"/>
        <dbReference type="ChEBI" id="CHEBI:18036"/>
        <dbReference type="ChEBI" id="CHEBI:30616"/>
        <dbReference type="ChEBI" id="CHEBI:57692"/>
        <dbReference type="ChEBI" id="CHEBI:58307"/>
        <dbReference type="ChEBI" id="CHEBI:58503"/>
        <dbReference type="ChEBI" id="CHEBI:58537"/>
        <dbReference type="EC" id="2.5.1.17"/>
    </reaction>
</comment>
<dbReference type="OrthoDB" id="9778896at2"/>
<comment type="pathway">
    <text evidence="1 14">Cofactor biosynthesis; adenosylcobalamin biosynthesis; adenosylcobalamin from cob(II)yrinate a,c-diamide: step 2/7.</text>
</comment>
<evidence type="ECO:0000256" key="13">
    <source>
        <dbReference type="ARBA" id="ARBA00048692"/>
    </source>
</evidence>
<organism evidence="16 17">
    <name type="scientific">Clostridium tarantellae</name>
    <dbReference type="NCBI Taxonomy" id="39493"/>
    <lineage>
        <taxon>Bacteria</taxon>
        <taxon>Bacillati</taxon>
        <taxon>Bacillota</taxon>
        <taxon>Clostridia</taxon>
        <taxon>Eubacteriales</taxon>
        <taxon>Clostridiaceae</taxon>
        <taxon>Clostridium</taxon>
    </lineage>
</organism>
<evidence type="ECO:0000256" key="10">
    <source>
        <dbReference type="ARBA" id="ARBA00033334"/>
    </source>
</evidence>
<dbReference type="EMBL" id="WHJC01000060">
    <property type="protein sequence ID" value="MPQ43352.1"/>
    <property type="molecule type" value="Genomic_DNA"/>
</dbReference>
<dbReference type="GO" id="GO:0009236">
    <property type="term" value="P:cobalamin biosynthetic process"/>
    <property type="evidence" value="ECO:0007669"/>
    <property type="project" value="UniProtKB-UniRule"/>
</dbReference>
<evidence type="ECO:0000256" key="6">
    <source>
        <dbReference type="ARBA" id="ARBA00022679"/>
    </source>
</evidence>
<dbReference type="Gene3D" id="1.20.1200.10">
    <property type="entry name" value="Cobalamin adenosyltransferase-like"/>
    <property type="match status" value="1"/>
</dbReference>
<sequence length="170" mass="19446">MKIYTKTGDKGTTSLFGGSRIEKNSTKVEAYGTIDEVISFIGLARCEISNKELHNELFTIQKKLFNLGAELASDENGLKYLKDLICDEDIVYLEYLIDKYMDIVGPLKEFVIPGKNKSSSVLHVARTVVRRAERIIIYLNSEETVREELRTYVNRLSDTLFAMARYCEEN</sequence>
<keyword evidence="8 14" id="KW-0067">ATP-binding</keyword>
<dbReference type="GO" id="GO:0008817">
    <property type="term" value="F:corrinoid adenosyltransferase activity"/>
    <property type="evidence" value="ECO:0007669"/>
    <property type="project" value="UniProtKB-UniRule"/>
</dbReference>
<proteinExistence type="inferred from homology"/>
<evidence type="ECO:0000256" key="1">
    <source>
        <dbReference type="ARBA" id="ARBA00005121"/>
    </source>
</evidence>
<dbReference type="NCBIfam" id="TIGR00636">
    <property type="entry name" value="PduO_Nterm"/>
    <property type="match status" value="1"/>
</dbReference>
<keyword evidence="17" id="KW-1185">Reference proteome</keyword>
<reference evidence="16 17" key="1">
    <citation type="submission" date="2019-10" db="EMBL/GenBank/DDBJ databases">
        <title>The Genome Sequence of Clostridium tarantellae Isolated from Fish Brain.</title>
        <authorList>
            <person name="Bano L."/>
            <person name="Kiel M."/>
            <person name="Sales G."/>
            <person name="Doxey A.C."/>
            <person name="Mansfield M.J."/>
            <person name="Schiavone M."/>
            <person name="Rossetto O."/>
            <person name="Pirazzini M."/>
            <person name="Dobrindt U."/>
            <person name="Montecucco C."/>
        </authorList>
    </citation>
    <scope>NUCLEOTIDE SEQUENCE [LARGE SCALE GENOMIC DNA]</scope>
    <source>
        <strain evidence="16 17">DSM 3997</strain>
    </source>
</reference>
<dbReference type="AlphaFoldDB" id="A0A6I1MM83"/>
<dbReference type="PANTHER" id="PTHR12213">
    <property type="entry name" value="CORRINOID ADENOSYLTRANSFERASE"/>
    <property type="match status" value="1"/>
</dbReference>
<evidence type="ECO:0000256" key="14">
    <source>
        <dbReference type="RuleBase" id="RU366026"/>
    </source>
</evidence>
<comment type="caution">
    <text evidence="16">The sequence shown here is derived from an EMBL/GenBank/DDBJ whole genome shotgun (WGS) entry which is preliminary data.</text>
</comment>
<dbReference type="Pfam" id="PF01923">
    <property type="entry name" value="Cob_adeno_trans"/>
    <property type="match status" value="1"/>
</dbReference>
<evidence type="ECO:0000256" key="12">
    <source>
        <dbReference type="ARBA" id="ARBA00048555"/>
    </source>
</evidence>
<dbReference type="RefSeq" id="WP_152888801.1">
    <property type="nucleotide sequence ID" value="NZ_WHJC01000060.1"/>
</dbReference>
<evidence type="ECO:0000256" key="11">
    <source>
        <dbReference type="ARBA" id="ARBA00033354"/>
    </source>
</evidence>
<dbReference type="InterPro" id="IPR029499">
    <property type="entry name" value="PduO-typ"/>
</dbReference>
<evidence type="ECO:0000256" key="5">
    <source>
        <dbReference type="ARBA" id="ARBA00022573"/>
    </source>
</evidence>
<evidence type="ECO:0000256" key="2">
    <source>
        <dbReference type="ARBA" id="ARBA00007487"/>
    </source>
</evidence>
<dbReference type="GO" id="GO:0005524">
    <property type="term" value="F:ATP binding"/>
    <property type="evidence" value="ECO:0007669"/>
    <property type="project" value="UniProtKB-UniRule"/>
</dbReference>
<dbReference type="UniPathway" id="UPA00148">
    <property type="reaction ID" value="UER00233"/>
</dbReference>
<accession>A0A6I1MM83</accession>
<dbReference type="EC" id="2.5.1.17" evidence="3 14"/>
<dbReference type="InterPro" id="IPR016030">
    <property type="entry name" value="CblAdoTrfase-like"/>
</dbReference>
<evidence type="ECO:0000256" key="4">
    <source>
        <dbReference type="ARBA" id="ARBA00020963"/>
    </source>
</evidence>
<feature type="domain" description="Cobalamin adenosyltransferase-like" evidence="15">
    <location>
        <begin position="3"/>
        <end position="167"/>
    </location>
</feature>
<comment type="catalytic activity">
    <reaction evidence="13 14">
        <text>2 cob(II)alamin + reduced [electron-transfer flavoprotein] + 2 ATP = 2 adenosylcob(III)alamin + 2 triphosphate + oxidized [electron-transfer flavoprotein] + 3 H(+)</text>
        <dbReference type="Rhea" id="RHEA:28671"/>
        <dbReference type="Rhea" id="RHEA-COMP:10685"/>
        <dbReference type="Rhea" id="RHEA-COMP:10686"/>
        <dbReference type="ChEBI" id="CHEBI:15378"/>
        <dbReference type="ChEBI" id="CHEBI:16304"/>
        <dbReference type="ChEBI" id="CHEBI:18036"/>
        <dbReference type="ChEBI" id="CHEBI:18408"/>
        <dbReference type="ChEBI" id="CHEBI:30616"/>
        <dbReference type="ChEBI" id="CHEBI:57692"/>
        <dbReference type="ChEBI" id="CHEBI:58307"/>
        <dbReference type="EC" id="2.5.1.17"/>
    </reaction>
</comment>
<keyword evidence="7 14" id="KW-0547">Nucleotide-binding</keyword>
<evidence type="ECO:0000256" key="9">
    <source>
        <dbReference type="ARBA" id="ARBA00031529"/>
    </source>
</evidence>
<protein>
    <recommendedName>
        <fullName evidence="4 14">Corrinoid adenosyltransferase</fullName>
        <ecNumber evidence="3 14">2.5.1.17</ecNumber>
    </recommendedName>
    <alternativeName>
        <fullName evidence="9 14">Cob(II)alamin adenosyltransferase</fullName>
    </alternativeName>
    <alternativeName>
        <fullName evidence="11 14">Cob(II)yrinic acid a,c-diamide adenosyltransferase</fullName>
    </alternativeName>
    <alternativeName>
        <fullName evidence="10 14">Cobinamide/cobalamin adenosyltransferase</fullName>
    </alternativeName>
</protein>
<evidence type="ECO:0000256" key="3">
    <source>
        <dbReference type="ARBA" id="ARBA00012454"/>
    </source>
</evidence>
<comment type="similarity">
    <text evidence="2 14">Belongs to the Cob(I)alamin adenosyltransferase family.</text>
</comment>
<dbReference type="PANTHER" id="PTHR12213:SF0">
    <property type="entry name" value="CORRINOID ADENOSYLTRANSFERASE MMAB"/>
    <property type="match status" value="1"/>
</dbReference>
<gene>
    <name evidence="16" type="ORF">GBZ86_06220</name>
</gene>
<evidence type="ECO:0000256" key="7">
    <source>
        <dbReference type="ARBA" id="ARBA00022741"/>
    </source>
</evidence>
<keyword evidence="5 14" id="KW-0169">Cobalamin biosynthesis</keyword>
<evidence type="ECO:0000256" key="8">
    <source>
        <dbReference type="ARBA" id="ARBA00022840"/>
    </source>
</evidence>
<keyword evidence="6 14" id="KW-0808">Transferase</keyword>
<dbReference type="SUPFAM" id="SSF89028">
    <property type="entry name" value="Cobalamin adenosyltransferase-like"/>
    <property type="match status" value="1"/>
</dbReference>
<evidence type="ECO:0000313" key="16">
    <source>
        <dbReference type="EMBL" id="MPQ43352.1"/>
    </source>
</evidence>
<dbReference type="Proteomes" id="UP000430345">
    <property type="component" value="Unassembled WGS sequence"/>
</dbReference>
<evidence type="ECO:0000259" key="15">
    <source>
        <dbReference type="Pfam" id="PF01923"/>
    </source>
</evidence>
<dbReference type="InterPro" id="IPR036451">
    <property type="entry name" value="CblAdoTrfase-like_sf"/>
</dbReference>